<keyword evidence="3" id="KW-1133">Transmembrane helix</keyword>
<feature type="transmembrane region" description="Helical" evidence="3">
    <location>
        <begin position="74"/>
        <end position="95"/>
    </location>
</feature>
<feature type="region of interest" description="Disordered" evidence="2">
    <location>
        <begin position="105"/>
        <end position="127"/>
    </location>
</feature>
<name>A0AA38J6B1_9CUCU</name>
<evidence type="ECO:0000259" key="4">
    <source>
        <dbReference type="PROSITE" id="PS50892"/>
    </source>
</evidence>
<keyword evidence="6" id="KW-1185">Reference proteome</keyword>
<evidence type="ECO:0000256" key="1">
    <source>
        <dbReference type="PROSITE-ProRule" id="PRU00290"/>
    </source>
</evidence>
<dbReference type="EMBL" id="JALNTZ010000001">
    <property type="protein sequence ID" value="KAJ3665054.1"/>
    <property type="molecule type" value="Genomic_DNA"/>
</dbReference>
<keyword evidence="3" id="KW-0812">Transmembrane</keyword>
<dbReference type="InterPro" id="IPR042855">
    <property type="entry name" value="V_SNARE_CC"/>
</dbReference>
<dbReference type="InterPro" id="IPR001388">
    <property type="entry name" value="Synaptobrevin-like"/>
</dbReference>
<evidence type="ECO:0000256" key="2">
    <source>
        <dbReference type="SAM" id="MobiDB-lite"/>
    </source>
</evidence>
<comment type="caution">
    <text evidence="5">The sequence shown here is derived from an EMBL/GenBank/DDBJ whole genome shotgun (WGS) entry which is preliminary data.</text>
</comment>
<dbReference type="GO" id="GO:0016192">
    <property type="term" value="P:vesicle-mediated transport"/>
    <property type="evidence" value="ECO:0007669"/>
    <property type="project" value="InterPro"/>
</dbReference>
<dbReference type="GO" id="GO:0016020">
    <property type="term" value="C:membrane"/>
    <property type="evidence" value="ECO:0007669"/>
    <property type="project" value="InterPro"/>
</dbReference>
<keyword evidence="1" id="KW-0175">Coiled coil</keyword>
<dbReference type="PROSITE" id="PS50892">
    <property type="entry name" value="V_SNARE"/>
    <property type="match status" value="1"/>
</dbReference>
<accession>A0AA38J6B1</accession>
<feature type="compositionally biased region" description="Low complexity" evidence="2">
    <location>
        <begin position="105"/>
        <end position="120"/>
    </location>
</feature>
<evidence type="ECO:0000313" key="5">
    <source>
        <dbReference type="EMBL" id="KAJ3665054.1"/>
    </source>
</evidence>
<reference evidence="5" key="1">
    <citation type="journal article" date="2023" name="G3 (Bethesda)">
        <title>Whole genome assemblies of Zophobas morio and Tenebrio molitor.</title>
        <authorList>
            <person name="Kaur S."/>
            <person name="Stinson S.A."/>
            <person name="diCenzo G.C."/>
        </authorList>
    </citation>
    <scope>NUCLEOTIDE SEQUENCE</scope>
    <source>
        <strain evidence="5">QUZm001</strain>
    </source>
</reference>
<dbReference type="AlphaFoldDB" id="A0AA38J6B1"/>
<feature type="domain" description="V-SNARE coiled-coil homology" evidence="4">
    <location>
        <begin position="12"/>
        <end position="72"/>
    </location>
</feature>
<proteinExistence type="predicted"/>
<dbReference type="Pfam" id="PF00957">
    <property type="entry name" value="Synaptobrevin"/>
    <property type="match status" value="1"/>
</dbReference>
<evidence type="ECO:0000256" key="3">
    <source>
        <dbReference type="SAM" id="Phobius"/>
    </source>
</evidence>
<dbReference type="Proteomes" id="UP001168821">
    <property type="component" value="Unassembled WGS sequence"/>
</dbReference>
<protein>
    <recommendedName>
        <fullName evidence="4">V-SNARE coiled-coil homology domain-containing protein</fullName>
    </recommendedName>
</protein>
<dbReference type="InterPro" id="IPR016444">
    <property type="entry name" value="Synaptobrevin/VAMP"/>
</dbReference>
<dbReference type="PRINTS" id="PR00219">
    <property type="entry name" value="SYNAPTOBREVN"/>
</dbReference>
<organism evidence="5 6">
    <name type="scientific">Zophobas morio</name>
    <dbReference type="NCBI Taxonomy" id="2755281"/>
    <lineage>
        <taxon>Eukaryota</taxon>
        <taxon>Metazoa</taxon>
        <taxon>Ecdysozoa</taxon>
        <taxon>Arthropoda</taxon>
        <taxon>Hexapoda</taxon>
        <taxon>Insecta</taxon>
        <taxon>Pterygota</taxon>
        <taxon>Neoptera</taxon>
        <taxon>Endopterygota</taxon>
        <taxon>Coleoptera</taxon>
        <taxon>Polyphaga</taxon>
        <taxon>Cucujiformia</taxon>
        <taxon>Tenebrionidae</taxon>
        <taxon>Zophobas</taxon>
    </lineage>
</organism>
<gene>
    <name evidence="5" type="ORF">Zmor_000569</name>
</gene>
<evidence type="ECO:0000313" key="6">
    <source>
        <dbReference type="Proteomes" id="UP001168821"/>
    </source>
</evidence>
<sequence>MKKQVRSELSITLEDAQADVDEVINIMQANVEKVIQRDANLPELYAKAVALDEAGKGFVQQTHRINRKYWWKDVRVIAALGVAVVVFVTVVAVVITTSIATRAESSDATSGQASTGTSTTVSMMLKN</sequence>
<keyword evidence="3" id="KW-0472">Membrane</keyword>
<dbReference type="PANTHER" id="PTHR45701">
    <property type="entry name" value="SYNAPTOBREVIN FAMILY MEMBER"/>
    <property type="match status" value="1"/>
</dbReference>
<dbReference type="Gene3D" id="1.20.5.110">
    <property type="match status" value="1"/>
</dbReference>
<dbReference type="SUPFAM" id="SSF58038">
    <property type="entry name" value="SNARE fusion complex"/>
    <property type="match status" value="1"/>
</dbReference>